<dbReference type="SUPFAM" id="SSF56645">
    <property type="entry name" value="Acyl-CoA dehydrogenase NM domain-like"/>
    <property type="match status" value="1"/>
</dbReference>
<dbReference type="InterPro" id="IPR013786">
    <property type="entry name" value="AcylCoA_DH/ox_N"/>
</dbReference>
<evidence type="ECO:0000259" key="2">
    <source>
        <dbReference type="Pfam" id="PF02771"/>
    </source>
</evidence>
<dbReference type="PANTHER" id="PTHR43884">
    <property type="entry name" value="ACYL-COA DEHYDROGENASE"/>
    <property type="match status" value="1"/>
</dbReference>
<dbReference type="GO" id="GO:0050660">
    <property type="term" value="F:flavin adenine dinucleotide binding"/>
    <property type="evidence" value="ECO:0007669"/>
    <property type="project" value="InterPro"/>
</dbReference>
<sequence>MEAERASCIVSIAEPGSWEMHLFLHVWSLRGGGGFDADSWPISASSVASVFDLIWMESSSHPVDPLVVVRGLLLMVDGAHRLLEWGSAGIPVPWRETSPAPTTSLYSPYSTDKLGSRTNTTDTPRNDLDHSHCNKLCLGKRVREMAGLSFSLYVGCPRSPPSPWLCVSTALCAGAVEDIIYEIRRNTCRGHQRDYDAFTSDQTQEGFPRPIKENNNFGQRLYRLVTCVDGRIPVVICVGVRPWTLFSKDKSAVTFEYVKNTLLSEDERHKKNVWASEDLHMSSGTEDMSPSSPNPSGDGTCASTVLSKPKNTSSSSSSKRVVGLSSSAWHIKKMGELGLMGINGSEEYGGAGPQVDFLHIKNNNYRAQGWYEPKVRTSLLTGVAEKGCGGTGTIMSVHNALYVNVIDKFGTKQQKEKFLPGYTDGTFIGCFALSEPVVLVQPQVLQLFHNLKDPETWHYLVIPRCGFGGNWLMSRWRRCVPTHEKGRRDCSGNMSRDRVLATRVALGGRIVLATQVALGGRIVPATRVAAGGRIESRQRESQR</sequence>
<dbReference type="GO" id="GO:0003995">
    <property type="term" value="F:acyl-CoA dehydrogenase activity"/>
    <property type="evidence" value="ECO:0007669"/>
    <property type="project" value="TreeGrafter"/>
</dbReference>
<feature type="region of interest" description="Disordered" evidence="1">
    <location>
        <begin position="280"/>
        <end position="319"/>
    </location>
</feature>
<gene>
    <name evidence="3" type="ORF">TDIB3V08_LOCUS5196</name>
</gene>
<feature type="compositionally biased region" description="Polar residues" evidence="1">
    <location>
        <begin position="282"/>
        <end position="304"/>
    </location>
</feature>
<dbReference type="GO" id="GO:0046359">
    <property type="term" value="P:butyrate catabolic process"/>
    <property type="evidence" value="ECO:0007669"/>
    <property type="project" value="TreeGrafter"/>
</dbReference>
<dbReference type="Gene3D" id="1.10.540.10">
    <property type="entry name" value="Acyl-CoA dehydrogenase/oxidase, N-terminal domain"/>
    <property type="match status" value="1"/>
</dbReference>
<proteinExistence type="predicted"/>
<dbReference type="InterPro" id="IPR037069">
    <property type="entry name" value="AcylCoA_DH/ox_N_sf"/>
</dbReference>
<dbReference type="Pfam" id="PF02771">
    <property type="entry name" value="Acyl-CoA_dh_N"/>
    <property type="match status" value="1"/>
</dbReference>
<dbReference type="InterPro" id="IPR009100">
    <property type="entry name" value="AcylCoA_DH/oxidase_NM_dom_sf"/>
</dbReference>
<feature type="domain" description="Acyl-CoA dehydrogenase/oxidase N-terminal" evidence="2">
    <location>
        <begin position="381"/>
        <end position="425"/>
    </location>
</feature>
<organism evidence="3">
    <name type="scientific">Timema douglasi</name>
    <name type="common">Walking stick</name>
    <dbReference type="NCBI Taxonomy" id="61478"/>
    <lineage>
        <taxon>Eukaryota</taxon>
        <taxon>Metazoa</taxon>
        <taxon>Ecdysozoa</taxon>
        <taxon>Arthropoda</taxon>
        <taxon>Hexapoda</taxon>
        <taxon>Insecta</taxon>
        <taxon>Pterygota</taxon>
        <taxon>Neoptera</taxon>
        <taxon>Polyneoptera</taxon>
        <taxon>Phasmatodea</taxon>
        <taxon>Timematodea</taxon>
        <taxon>Timematoidea</taxon>
        <taxon>Timematidae</taxon>
        <taxon>Timema</taxon>
    </lineage>
</organism>
<name>A0A7R8VHX6_TIMDO</name>
<evidence type="ECO:0000313" key="3">
    <source>
        <dbReference type="EMBL" id="CAD7198923.1"/>
    </source>
</evidence>
<dbReference type="AlphaFoldDB" id="A0A7R8VHX6"/>
<dbReference type="EMBL" id="OA566449">
    <property type="protein sequence ID" value="CAD7198923.1"/>
    <property type="molecule type" value="Genomic_DNA"/>
</dbReference>
<feature type="compositionally biased region" description="Low complexity" evidence="1">
    <location>
        <begin position="305"/>
        <end position="319"/>
    </location>
</feature>
<protein>
    <recommendedName>
        <fullName evidence="2">Acyl-CoA dehydrogenase/oxidase N-terminal domain-containing protein</fullName>
    </recommendedName>
</protein>
<dbReference type="GO" id="GO:0033539">
    <property type="term" value="P:fatty acid beta-oxidation using acyl-CoA dehydrogenase"/>
    <property type="evidence" value="ECO:0007669"/>
    <property type="project" value="TreeGrafter"/>
</dbReference>
<reference evidence="3" key="1">
    <citation type="submission" date="2020-11" db="EMBL/GenBank/DDBJ databases">
        <authorList>
            <person name="Tran Van P."/>
        </authorList>
    </citation>
    <scope>NUCLEOTIDE SEQUENCE</scope>
</reference>
<evidence type="ECO:0000256" key="1">
    <source>
        <dbReference type="SAM" id="MobiDB-lite"/>
    </source>
</evidence>
<accession>A0A7R8VHX6</accession>
<dbReference type="PANTHER" id="PTHR43884:SF12">
    <property type="entry name" value="ISOVALERYL-COA DEHYDROGENASE, MITOCHONDRIAL-RELATED"/>
    <property type="match status" value="1"/>
</dbReference>